<evidence type="ECO:0000313" key="3">
    <source>
        <dbReference type="Proteomes" id="UP000591735"/>
    </source>
</evidence>
<evidence type="ECO:0000256" key="1">
    <source>
        <dbReference type="SAM" id="Coils"/>
    </source>
</evidence>
<name>A0A840UF96_9GAMM</name>
<comment type="caution">
    <text evidence="2">The sequence shown here is derived from an EMBL/GenBank/DDBJ whole genome shotgun (WGS) entry which is preliminary data.</text>
</comment>
<feature type="coiled-coil region" evidence="1">
    <location>
        <begin position="77"/>
        <end position="104"/>
    </location>
</feature>
<protein>
    <submittedName>
        <fullName evidence="2">Post-segregation antitoxin (Ccd killing protein)</fullName>
    </submittedName>
</protein>
<keyword evidence="3" id="KW-1185">Reference proteome</keyword>
<accession>A0A840UF96</accession>
<dbReference type="AlphaFoldDB" id="A0A840UF96"/>
<dbReference type="InterPro" id="IPR043733">
    <property type="entry name" value="DUF5677"/>
</dbReference>
<organism evidence="2 3">
    <name type="scientific">Marinobacter oulmenensis</name>
    <dbReference type="NCBI Taxonomy" id="643747"/>
    <lineage>
        <taxon>Bacteria</taxon>
        <taxon>Pseudomonadati</taxon>
        <taxon>Pseudomonadota</taxon>
        <taxon>Gammaproteobacteria</taxon>
        <taxon>Pseudomonadales</taxon>
        <taxon>Marinobacteraceae</taxon>
        <taxon>Marinobacter</taxon>
    </lineage>
</organism>
<sequence>MLGLQELFDEQIEKIFRSEKLAVRILEHDLKELKIELTDEQRTDLEEQFSKLRSGTLSFDFDDSQIEGTGLSEEEIKKKLKEAFEGLSHKLQKLLENIDETMQNVVDNLSDSVSESVLKTLEGRLTGMLEDQEDMYQNISDDIDAKWGQPLGLLQGLIVIADESAQRRVERVHENSEDDVVQDLLIRLHAKAIQISKEILTLLKYGLSNGAQARWRTLHEIAVIATFVSDHGSSVAEQYIEHEAIDTYKAAIQYNYYYARIGAEPISQEQIDSMKEDYETLLYKHGQSFRHDYGWAASALKIKRPTFKDIEASVELDHNRPYYRAASANVHGNPSGVLNNLGLLSEEDIILSGPSNIGLSTPAQSTIISLNVVTTMLLMHEATLDSIVIGKVISKYGRRAEDAFIEVESDLLGSMNK</sequence>
<keyword evidence="1" id="KW-0175">Coiled coil</keyword>
<dbReference type="Proteomes" id="UP000591735">
    <property type="component" value="Unassembled WGS sequence"/>
</dbReference>
<proteinExistence type="predicted"/>
<evidence type="ECO:0000313" key="2">
    <source>
        <dbReference type="EMBL" id="MBB5322863.1"/>
    </source>
</evidence>
<reference evidence="2 3" key="1">
    <citation type="submission" date="2020-08" db="EMBL/GenBank/DDBJ databases">
        <title>Genomic Encyclopedia of Type Strains, Phase IV (KMG-IV): sequencing the most valuable type-strain genomes for metagenomic binning, comparative biology and taxonomic classification.</title>
        <authorList>
            <person name="Goeker M."/>
        </authorList>
    </citation>
    <scope>NUCLEOTIDE SEQUENCE [LARGE SCALE GENOMIC DNA]</scope>
    <source>
        <strain evidence="2 3">DSM 22359</strain>
    </source>
</reference>
<dbReference type="RefSeq" id="WP_183706510.1">
    <property type="nucleotide sequence ID" value="NZ_JACHFE010000013.1"/>
</dbReference>
<dbReference type="Pfam" id="PF18928">
    <property type="entry name" value="DUF5677"/>
    <property type="match status" value="1"/>
</dbReference>
<dbReference type="EMBL" id="JACHFE010000013">
    <property type="protein sequence ID" value="MBB5322863.1"/>
    <property type="molecule type" value="Genomic_DNA"/>
</dbReference>
<gene>
    <name evidence="2" type="ORF">HNR38_003381</name>
</gene>